<dbReference type="RefSeq" id="WP_253239332.1">
    <property type="nucleotide sequence ID" value="NZ_JAMYJR010000023.1"/>
</dbReference>
<feature type="transmembrane region" description="Helical" evidence="1">
    <location>
        <begin position="185"/>
        <end position="207"/>
    </location>
</feature>
<feature type="transmembrane region" description="Helical" evidence="1">
    <location>
        <begin position="213"/>
        <end position="233"/>
    </location>
</feature>
<evidence type="ECO:0000313" key="3">
    <source>
        <dbReference type="Proteomes" id="UP001523369"/>
    </source>
</evidence>
<gene>
    <name evidence="2" type="ORF">M1L60_21935</name>
</gene>
<name>A0ABT1DR01_9ACTN</name>
<feature type="transmembrane region" description="Helical" evidence="1">
    <location>
        <begin position="156"/>
        <end position="178"/>
    </location>
</feature>
<accession>A0ABT1DR01</accession>
<evidence type="ECO:0000256" key="1">
    <source>
        <dbReference type="SAM" id="Phobius"/>
    </source>
</evidence>
<protein>
    <recommendedName>
        <fullName evidence="4">ABC transporter permease</fullName>
    </recommendedName>
</protein>
<feature type="transmembrane region" description="Helical" evidence="1">
    <location>
        <begin position="16"/>
        <end position="36"/>
    </location>
</feature>
<evidence type="ECO:0000313" key="2">
    <source>
        <dbReference type="EMBL" id="MCO8273257.1"/>
    </source>
</evidence>
<keyword evidence="1" id="KW-0472">Membrane</keyword>
<dbReference type="EMBL" id="JAMYJR010000023">
    <property type="protein sequence ID" value="MCO8273257.1"/>
    <property type="molecule type" value="Genomic_DNA"/>
</dbReference>
<feature type="transmembrane region" description="Helical" evidence="1">
    <location>
        <begin position="238"/>
        <end position="258"/>
    </location>
</feature>
<sequence>MSVQAEPTAPSPWSKVVAAIGLLTVIVSVLLTAFAWPSVRSSVHHVPIAVAGPAAATAQVTAALEQRMPDAFDITTVDNVAAAERLIRDREVYGAIDVSTGRPQVLTATAASATVAQTLQGVGTALGQAQDQGSTPAVAIRDVVALPADDPRGAGLAAGALPLVMGGLLAAVLLTNLLGGTSRRIAGALGFAVVAGFALTAILQFWFGSIGGSYLADAGVVALSIGAISMTLLGLESLFGYAGFGVGGVLMMLVGNPFSGSASAPEMLPGWSGALGQLLPPGAGNQLLRSTAFFDGHGAAHPIVVLSCWLALGVVLCLAGGLRARRTSARGTARAGATAQPTVPATV</sequence>
<evidence type="ECO:0008006" key="4">
    <source>
        <dbReference type="Google" id="ProtNLM"/>
    </source>
</evidence>
<organism evidence="2 3">
    <name type="scientific">Paractinoplanes aksuensis</name>
    <dbReference type="NCBI Taxonomy" id="2939490"/>
    <lineage>
        <taxon>Bacteria</taxon>
        <taxon>Bacillati</taxon>
        <taxon>Actinomycetota</taxon>
        <taxon>Actinomycetes</taxon>
        <taxon>Micromonosporales</taxon>
        <taxon>Micromonosporaceae</taxon>
        <taxon>Paractinoplanes</taxon>
    </lineage>
</organism>
<keyword evidence="3" id="KW-1185">Reference proteome</keyword>
<comment type="caution">
    <text evidence="2">The sequence shown here is derived from an EMBL/GenBank/DDBJ whole genome shotgun (WGS) entry which is preliminary data.</text>
</comment>
<feature type="transmembrane region" description="Helical" evidence="1">
    <location>
        <begin position="299"/>
        <end position="322"/>
    </location>
</feature>
<keyword evidence="1" id="KW-0812">Transmembrane</keyword>
<keyword evidence="1" id="KW-1133">Transmembrane helix</keyword>
<dbReference type="Proteomes" id="UP001523369">
    <property type="component" value="Unassembled WGS sequence"/>
</dbReference>
<reference evidence="2 3" key="1">
    <citation type="submission" date="2022-06" db="EMBL/GenBank/DDBJ databases">
        <title>New Species of the Genus Actinoplanes, ActinopZanes ferrugineus.</title>
        <authorList>
            <person name="Ding P."/>
        </authorList>
    </citation>
    <scope>NUCLEOTIDE SEQUENCE [LARGE SCALE GENOMIC DNA]</scope>
    <source>
        <strain evidence="2 3">TRM88003</strain>
    </source>
</reference>
<proteinExistence type="predicted"/>